<dbReference type="GO" id="GO:0031201">
    <property type="term" value="C:SNARE complex"/>
    <property type="evidence" value="ECO:0007669"/>
    <property type="project" value="TreeGrafter"/>
</dbReference>
<comment type="similarity">
    <text evidence="1">Belongs to the SNAP-25 family.</text>
</comment>
<feature type="region of interest" description="Disordered" evidence="2">
    <location>
        <begin position="212"/>
        <end position="276"/>
    </location>
</feature>
<dbReference type="Gene3D" id="1.20.5.110">
    <property type="match status" value="2"/>
</dbReference>
<evidence type="ECO:0000313" key="5">
    <source>
        <dbReference type="Proteomes" id="UP001151518"/>
    </source>
</evidence>
<dbReference type="GO" id="GO:0005886">
    <property type="term" value="C:plasma membrane"/>
    <property type="evidence" value="ECO:0007669"/>
    <property type="project" value="TreeGrafter"/>
</dbReference>
<dbReference type="Proteomes" id="UP001151518">
    <property type="component" value="Unassembled WGS sequence"/>
</dbReference>
<evidence type="ECO:0000313" key="4">
    <source>
        <dbReference type="EMBL" id="KAJ2678735.1"/>
    </source>
</evidence>
<reference evidence="4" key="1">
    <citation type="submission" date="2022-07" db="EMBL/GenBank/DDBJ databases">
        <title>Phylogenomic reconstructions and comparative analyses of Kickxellomycotina fungi.</title>
        <authorList>
            <person name="Reynolds N.K."/>
            <person name="Stajich J.E."/>
            <person name="Barry K."/>
            <person name="Grigoriev I.V."/>
            <person name="Crous P."/>
            <person name="Smith M.E."/>
        </authorList>
    </citation>
    <scope>NUCLEOTIDE SEQUENCE</scope>
    <source>
        <strain evidence="4">NRRL 3115</strain>
    </source>
</reference>
<dbReference type="OrthoDB" id="18679at2759"/>
<dbReference type="GO" id="GO:0019905">
    <property type="term" value="F:syntaxin binding"/>
    <property type="evidence" value="ECO:0007669"/>
    <property type="project" value="TreeGrafter"/>
</dbReference>
<dbReference type="EMBL" id="JANBTW010000018">
    <property type="protein sequence ID" value="KAJ2678735.1"/>
    <property type="molecule type" value="Genomic_DNA"/>
</dbReference>
<dbReference type="GO" id="GO:0005484">
    <property type="term" value="F:SNAP receptor activity"/>
    <property type="evidence" value="ECO:0007669"/>
    <property type="project" value="TreeGrafter"/>
</dbReference>
<dbReference type="PANTHER" id="PTHR19305:SF9">
    <property type="entry name" value="SYNAPTOSOMAL-ASSOCIATED PROTEIN 29"/>
    <property type="match status" value="1"/>
</dbReference>
<evidence type="ECO:0000259" key="3">
    <source>
        <dbReference type="PROSITE" id="PS50192"/>
    </source>
</evidence>
<name>A0A9W8G9C2_9FUNG</name>
<dbReference type="SMART" id="SM00397">
    <property type="entry name" value="t_SNARE"/>
    <property type="match status" value="2"/>
</dbReference>
<dbReference type="AlphaFoldDB" id="A0A9W8G9C2"/>
<evidence type="ECO:0000256" key="2">
    <source>
        <dbReference type="SAM" id="MobiDB-lite"/>
    </source>
</evidence>
<dbReference type="GO" id="GO:0006906">
    <property type="term" value="P:vesicle fusion"/>
    <property type="evidence" value="ECO:0007669"/>
    <property type="project" value="TreeGrafter"/>
</dbReference>
<dbReference type="SUPFAM" id="SSF58038">
    <property type="entry name" value="SNARE fusion complex"/>
    <property type="match status" value="2"/>
</dbReference>
<feature type="compositionally biased region" description="Low complexity" evidence="2">
    <location>
        <begin position="78"/>
        <end position="90"/>
    </location>
</feature>
<protein>
    <submittedName>
        <fullName evidence="4">Protein transport protein S9 plasma membrane t-SNARE</fullName>
    </submittedName>
</protein>
<evidence type="ECO:0000256" key="1">
    <source>
        <dbReference type="ARBA" id="ARBA00009480"/>
    </source>
</evidence>
<dbReference type="CDD" id="cd15886">
    <property type="entry name" value="SNARE_SEC9N"/>
    <property type="match status" value="1"/>
</dbReference>
<feature type="compositionally biased region" description="Acidic residues" evidence="2">
    <location>
        <begin position="267"/>
        <end position="276"/>
    </location>
</feature>
<feature type="domain" description="T-SNARE coiled-coil homology" evidence="3">
    <location>
        <begin position="271"/>
        <end position="333"/>
    </location>
</feature>
<sequence length="334" mass="36811">MSSYNRPSGNSYNSYDQKGRGDYSANKSRASSGARTPSSFASQTTTGGGHSEAGGASGIRGYAASSREGRGQYGGGSQYSSRYQSPSQNQGGSYEDDEEDEVGIIKAKIREAKTETLESTRRALRNAEEAQRTGADTLARLGQQTEQIHNIDRTLELTSIEAENSVEQTSKLRTLNKSIFHVHIGNPFNGSKRRQQEKMKLEAEQARIRIANERKADSVHESRRRVNQLTSDNPKYSGPSGVMSSNGEIVSSRKGPSRSERSRYTFEEEDPEVEDEINSNIDQLSSAARKLKQLALATGAELKAQEDPMRRIMETTNKTSDNIGLANFQLNKIK</sequence>
<feature type="compositionally biased region" description="Polar residues" evidence="2">
    <location>
        <begin position="1"/>
        <end position="16"/>
    </location>
</feature>
<feature type="compositionally biased region" description="Gly residues" evidence="2">
    <location>
        <begin position="46"/>
        <end position="58"/>
    </location>
</feature>
<feature type="compositionally biased region" description="Basic and acidic residues" evidence="2">
    <location>
        <begin position="212"/>
        <end position="221"/>
    </location>
</feature>
<proteinExistence type="inferred from homology"/>
<organism evidence="4 5">
    <name type="scientific">Coemansia spiralis</name>
    <dbReference type="NCBI Taxonomy" id="417178"/>
    <lineage>
        <taxon>Eukaryota</taxon>
        <taxon>Fungi</taxon>
        <taxon>Fungi incertae sedis</taxon>
        <taxon>Zoopagomycota</taxon>
        <taxon>Kickxellomycotina</taxon>
        <taxon>Kickxellomycetes</taxon>
        <taxon>Kickxellales</taxon>
        <taxon>Kickxellaceae</taxon>
        <taxon>Coemansia</taxon>
    </lineage>
</organism>
<dbReference type="PANTHER" id="PTHR19305">
    <property type="entry name" value="SYNAPTOSOMAL ASSOCIATED PROTEIN"/>
    <property type="match status" value="1"/>
</dbReference>
<gene>
    <name evidence="4" type="primary">SEC9</name>
    <name evidence="4" type="ORF">GGI25_002120</name>
</gene>
<feature type="compositionally biased region" description="Basic and acidic residues" evidence="2">
    <location>
        <begin position="257"/>
        <end position="266"/>
    </location>
</feature>
<accession>A0A9W8G9C2</accession>
<dbReference type="PROSITE" id="PS50192">
    <property type="entry name" value="T_SNARE"/>
    <property type="match status" value="1"/>
</dbReference>
<feature type="compositionally biased region" description="Polar residues" evidence="2">
    <location>
        <begin position="25"/>
        <end position="43"/>
    </location>
</feature>
<dbReference type="InterPro" id="IPR000727">
    <property type="entry name" value="T_SNARE_dom"/>
</dbReference>
<dbReference type="GO" id="GO:0006887">
    <property type="term" value="P:exocytosis"/>
    <property type="evidence" value="ECO:0007669"/>
    <property type="project" value="TreeGrafter"/>
</dbReference>
<comment type="caution">
    <text evidence="4">The sequence shown here is derived from an EMBL/GenBank/DDBJ whole genome shotgun (WGS) entry which is preliminary data.</text>
</comment>
<feature type="region of interest" description="Disordered" evidence="2">
    <location>
        <begin position="1"/>
        <end position="103"/>
    </location>
</feature>